<feature type="compositionally biased region" description="Acidic residues" evidence="5">
    <location>
        <begin position="20"/>
        <end position="47"/>
    </location>
</feature>
<feature type="compositionally biased region" description="Basic and acidic residues" evidence="5">
    <location>
        <begin position="248"/>
        <end position="269"/>
    </location>
</feature>
<dbReference type="CDD" id="cd09917">
    <property type="entry name" value="F-box_SF"/>
    <property type="match status" value="1"/>
</dbReference>
<dbReference type="GeneID" id="39601474"/>
<evidence type="ECO:0000259" key="6">
    <source>
        <dbReference type="PROSITE" id="PS50181"/>
    </source>
</evidence>
<protein>
    <submittedName>
        <fullName evidence="8">Brix domain-containing protein</fullName>
    </submittedName>
</protein>
<dbReference type="InterPro" id="IPR001810">
    <property type="entry name" value="F-box_dom"/>
</dbReference>
<dbReference type="EMBL" id="RCNU01000016">
    <property type="protein sequence ID" value="RWQ91846.1"/>
    <property type="molecule type" value="Genomic_DNA"/>
</dbReference>
<feature type="domain" description="Brix" evidence="7">
    <location>
        <begin position="64"/>
        <end position="293"/>
    </location>
</feature>
<dbReference type="InterPro" id="IPR007109">
    <property type="entry name" value="Brix"/>
</dbReference>
<dbReference type="PROSITE" id="PS50181">
    <property type="entry name" value="FBOX"/>
    <property type="match status" value="1"/>
</dbReference>
<feature type="domain" description="F-box" evidence="6">
    <location>
        <begin position="345"/>
        <end position="393"/>
    </location>
</feature>
<dbReference type="AlphaFoldDB" id="A0A443HJB7"/>
<dbReference type="GO" id="GO:0000027">
    <property type="term" value="P:ribosomal large subunit assembly"/>
    <property type="evidence" value="ECO:0007669"/>
    <property type="project" value="TreeGrafter"/>
</dbReference>
<keyword evidence="9" id="KW-1185">Reference proteome</keyword>
<evidence type="ECO:0000313" key="8">
    <source>
        <dbReference type="EMBL" id="RWQ91846.1"/>
    </source>
</evidence>
<gene>
    <name evidence="8" type="ORF">C8Q69DRAFT_493833</name>
</gene>
<accession>A0A443HJB7</accession>
<feature type="region of interest" description="Disordered" evidence="5">
    <location>
        <begin position="1"/>
        <end position="61"/>
    </location>
</feature>
<dbReference type="PANTHER" id="PTHR13634:SF0">
    <property type="entry name" value="RIBOSOME BIOGENESIS PROTEIN BRX1 HOMOLOG"/>
    <property type="match status" value="1"/>
</dbReference>
<keyword evidence="3" id="KW-0690">Ribosome biogenesis</keyword>
<dbReference type="STRING" id="264951.A0A443HJB7"/>
<evidence type="ECO:0000259" key="7">
    <source>
        <dbReference type="PROSITE" id="PS50833"/>
    </source>
</evidence>
<keyword evidence="4" id="KW-0539">Nucleus</keyword>
<dbReference type="Pfam" id="PF12937">
    <property type="entry name" value="F-box-like"/>
    <property type="match status" value="1"/>
</dbReference>
<dbReference type="PANTHER" id="PTHR13634">
    <property type="entry name" value="RIBOSOME BIOGENESIS PROTEIN BRIX"/>
    <property type="match status" value="1"/>
</dbReference>
<dbReference type="Proteomes" id="UP000283841">
    <property type="component" value="Unassembled WGS sequence"/>
</dbReference>
<evidence type="ECO:0000313" key="9">
    <source>
        <dbReference type="Proteomes" id="UP000283841"/>
    </source>
</evidence>
<dbReference type="RefSeq" id="XP_028481491.1">
    <property type="nucleotide sequence ID" value="XM_028632197.1"/>
</dbReference>
<comment type="caution">
    <text evidence="8">The sequence shown here is derived from an EMBL/GenBank/DDBJ whole genome shotgun (WGS) entry which is preliminary data.</text>
</comment>
<dbReference type="InterPro" id="IPR026532">
    <property type="entry name" value="BRX1"/>
</dbReference>
<dbReference type="Pfam" id="PF04427">
    <property type="entry name" value="Brix"/>
    <property type="match status" value="1"/>
</dbReference>
<name>A0A443HJB7_BYSSP</name>
<dbReference type="SMART" id="SM00879">
    <property type="entry name" value="Brix"/>
    <property type="match status" value="1"/>
</dbReference>
<comment type="subcellular location">
    <subcellularLocation>
        <location evidence="1">Nucleus</location>
        <location evidence="1">Nucleolus</location>
    </subcellularLocation>
</comment>
<evidence type="ECO:0000256" key="4">
    <source>
        <dbReference type="ARBA" id="ARBA00023242"/>
    </source>
</evidence>
<comment type="similarity">
    <text evidence="2">Belongs to the BRX1 family.</text>
</comment>
<sequence length="706" mass="81465">MAAVYKSISKKGSKPTHEDVSDEDVAMDELWDGDETSDSDEEVEDAEDGKTQNSTNTAGQMPKTRVLMLTSRGVTFRHRHLLSDLCALLPHTHKESKLDTKKKTAGYNLLLNSLADLHSCNVIFFLEARKRGQDLYLWLSRPPNGPTIKFSVTNLHTMGELGTGFAGNCLKGGRGIVVFDRSFDENGPDMAKPGTEYRGLIREMLRGVFSVPKRGVKGMKPFIDRVIGIYGVDGRIWIRVYEIRESEPSKKKAEGEEGEKPAPRSKDGPEISLVEIGPRFVLTPIVILEGSFGGPVIYENREYVSPNQVRREIRLSKAGRYAQRRDVSISRFVFIFRILTWLDHAMQLDHLPTELLLHIFRRCETVSDVLNLASTSRHFRRVYQRSNKLLILVDAAEAEFGPLEDITQIVTQNASQPAHIFREAPMSDALLKQAIKIGRVAKKWEEIYPFKKWKIDYDSRRLLTDEERFRLRRAIYRLWLYHRAFHNRLYDRYSRNTRSVIAERAQLLHNWSTEELADIEDVRQVIWDVVQYHICPSNGTIQRKFHRRYPERQTQLTFNIHLNYPVDRDSYGAPRFGSERSANSVEQIFYNAHPPGSSSSSKFASKLRNDVFHDPGFEGWGDEIPHYYVIQDMLKLDPGQVLFLREHAPLKEQVEAYIFSQGEWFKDNGETFFDTLQWVLKERAEDLQNFSDMMADRQLGVARDIC</sequence>
<organism evidence="8 9">
    <name type="scientific">Byssochlamys spectabilis</name>
    <name type="common">Paecilomyces variotii</name>
    <dbReference type="NCBI Taxonomy" id="264951"/>
    <lineage>
        <taxon>Eukaryota</taxon>
        <taxon>Fungi</taxon>
        <taxon>Dikarya</taxon>
        <taxon>Ascomycota</taxon>
        <taxon>Pezizomycotina</taxon>
        <taxon>Eurotiomycetes</taxon>
        <taxon>Eurotiomycetidae</taxon>
        <taxon>Eurotiales</taxon>
        <taxon>Thermoascaceae</taxon>
        <taxon>Paecilomyces</taxon>
    </lineage>
</organism>
<evidence type="ECO:0000256" key="1">
    <source>
        <dbReference type="ARBA" id="ARBA00004604"/>
    </source>
</evidence>
<dbReference type="SMART" id="SM00256">
    <property type="entry name" value="FBOX"/>
    <property type="match status" value="1"/>
</dbReference>
<evidence type="ECO:0000256" key="5">
    <source>
        <dbReference type="SAM" id="MobiDB-lite"/>
    </source>
</evidence>
<dbReference type="GO" id="GO:0005730">
    <property type="term" value="C:nucleolus"/>
    <property type="evidence" value="ECO:0007669"/>
    <property type="project" value="UniProtKB-SubCell"/>
</dbReference>
<dbReference type="InterPro" id="IPR036047">
    <property type="entry name" value="F-box-like_dom_sf"/>
</dbReference>
<dbReference type="GO" id="GO:0019843">
    <property type="term" value="F:rRNA binding"/>
    <property type="evidence" value="ECO:0007669"/>
    <property type="project" value="InterPro"/>
</dbReference>
<reference evidence="8 9" key="1">
    <citation type="journal article" date="2018" name="Front. Microbiol.">
        <title>Genomic and genetic insights into a cosmopolitan fungus, Paecilomyces variotii (Eurotiales).</title>
        <authorList>
            <person name="Urquhart A.S."/>
            <person name="Mondo S.J."/>
            <person name="Makela M.R."/>
            <person name="Hane J.K."/>
            <person name="Wiebenga A."/>
            <person name="He G."/>
            <person name="Mihaltcheva S."/>
            <person name="Pangilinan J."/>
            <person name="Lipzen A."/>
            <person name="Barry K."/>
            <person name="de Vries R.P."/>
            <person name="Grigoriev I.V."/>
            <person name="Idnurm A."/>
        </authorList>
    </citation>
    <scope>NUCLEOTIDE SEQUENCE [LARGE SCALE GENOMIC DNA]</scope>
    <source>
        <strain evidence="8 9">CBS 101075</strain>
    </source>
</reference>
<dbReference type="SUPFAM" id="SSF81383">
    <property type="entry name" value="F-box domain"/>
    <property type="match status" value="1"/>
</dbReference>
<dbReference type="Gene3D" id="1.20.1280.50">
    <property type="match status" value="1"/>
</dbReference>
<evidence type="ECO:0000256" key="2">
    <source>
        <dbReference type="ARBA" id="ARBA00006369"/>
    </source>
</evidence>
<evidence type="ECO:0000256" key="3">
    <source>
        <dbReference type="ARBA" id="ARBA00022517"/>
    </source>
</evidence>
<feature type="region of interest" description="Disordered" evidence="5">
    <location>
        <begin position="248"/>
        <end position="270"/>
    </location>
</feature>
<dbReference type="VEuPathDB" id="FungiDB:C8Q69DRAFT_493833"/>
<dbReference type="PROSITE" id="PS50833">
    <property type="entry name" value="BRIX"/>
    <property type="match status" value="1"/>
</dbReference>
<proteinExistence type="inferred from homology"/>
<dbReference type="GO" id="GO:0006364">
    <property type="term" value="P:rRNA processing"/>
    <property type="evidence" value="ECO:0007669"/>
    <property type="project" value="InterPro"/>
</dbReference>